<dbReference type="Proteomes" id="UP000214746">
    <property type="component" value="Unassembled WGS sequence"/>
</dbReference>
<reference evidence="1" key="1">
    <citation type="submission" date="2018-06" db="EMBL/GenBank/DDBJ databases">
        <title>Paenibacillus xerothermodurans sp. nov. an extremely dry heat resistant spore forming bacterium isolated from the soil of Cape Canaveral, Florida.</title>
        <authorList>
            <person name="Seuylemezian A."/>
            <person name="Kaur N."/>
            <person name="Patil P."/>
            <person name="Patil P."/>
            <person name="Mayilraj S."/>
            <person name="Vaishampayan P."/>
        </authorList>
    </citation>
    <scope>NUCLEOTIDE SEQUENCE [LARGE SCALE GENOMIC DNA]</scope>
    <source>
        <strain evidence="1">ATCC 27380</strain>
    </source>
</reference>
<keyword evidence="2" id="KW-1185">Reference proteome</keyword>
<accession>A0A2W1N6S4</accession>
<protein>
    <submittedName>
        <fullName evidence="1">YheC/YheD family protein</fullName>
    </submittedName>
</protein>
<dbReference type="OrthoDB" id="7869153at2"/>
<name>A0A2W1N6S4_PAEXE</name>
<gene>
    <name evidence="1" type="ORF">CBW46_018380</name>
</gene>
<sequence>MPALSSTGCHVGLCLRVTPTIAEGNDGMSRWDPSKWELHQLYLKHPRLRKLLPPTSLLTRRSLAGYIKDYGTVYIKGNTSHTGSNIIKAWKTEKGYRFVKERGKPVDVYSINDLYDKVKDGRAASSVLVQKAIELGEIDGRPFTIRLMLMRDGSQRWRYAGMIAKVSGKGSVISNVRRGGGYATTVDDALAKSYGYARAQIWSVRRELIRSGFQIISHATRSGYPSYETGIDLGMDRTGKLWIIEVNLDDPSYKLFDRLSDKKYYHRINALAKAYKERRLMSKA</sequence>
<evidence type="ECO:0000313" key="1">
    <source>
        <dbReference type="EMBL" id="PZE19504.1"/>
    </source>
</evidence>
<dbReference type="AlphaFoldDB" id="A0A2W1N6S4"/>
<proteinExistence type="predicted"/>
<evidence type="ECO:0000313" key="2">
    <source>
        <dbReference type="Proteomes" id="UP000214746"/>
    </source>
</evidence>
<dbReference type="Pfam" id="PF14398">
    <property type="entry name" value="ATPgrasp_YheCD"/>
    <property type="match status" value="1"/>
</dbReference>
<dbReference type="EMBL" id="NHRJ02000016">
    <property type="protein sequence ID" value="PZE19504.1"/>
    <property type="molecule type" value="Genomic_DNA"/>
</dbReference>
<dbReference type="InterPro" id="IPR026838">
    <property type="entry name" value="YheC/D"/>
</dbReference>
<dbReference type="SUPFAM" id="SSF56059">
    <property type="entry name" value="Glutathione synthetase ATP-binding domain-like"/>
    <property type="match status" value="1"/>
</dbReference>
<organism evidence="1 2">
    <name type="scientific">Paenibacillus xerothermodurans</name>
    <dbReference type="NCBI Taxonomy" id="1977292"/>
    <lineage>
        <taxon>Bacteria</taxon>
        <taxon>Bacillati</taxon>
        <taxon>Bacillota</taxon>
        <taxon>Bacilli</taxon>
        <taxon>Bacillales</taxon>
        <taxon>Paenibacillaceae</taxon>
        <taxon>Paenibacillus</taxon>
    </lineage>
</organism>
<comment type="caution">
    <text evidence="1">The sequence shown here is derived from an EMBL/GenBank/DDBJ whole genome shotgun (WGS) entry which is preliminary data.</text>
</comment>